<evidence type="ECO:0000313" key="2">
    <source>
        <dbReference type="Proteomes" id="UP000619486"/>
    </source>
</evidence>
<comment type="caution">
    <text evidence="1">The sequence shown here is derived from an EMBL/GenBank/DDBJ whole genome shotgun (WGS) entry which is preliminary data.</text>
</comment>
<gene>
    <name evidence="1" type="ORF">GCM10014713_18040</name>
</gene>
<evidence type="ECO:0000313" key="1">
    <source>
        <dbReference type="EMBL" id="GGT25472.1"/>
    </source>
</evidence>
<dbReference type="Proteomes" id="UP000619486">
    <property type="component" value="Unassembled WGS sequence"/>
</dbReference>
<organism evidence="1 2">
    <name type="scientific">Streptomyces purpureus</name>
    <dbReference type="NCBI Taxonomy" id="1951"/>
    <lineage>
        <taxon>Bacteria</taxon>
        <taxon>Bacillati</taxon>
        <taxon>Actinomycetota</taxon>
        <taxon>Actinomycetes</taxon>
        <taxon>Kitasatosporales</taxon>
        <taxon>Streptomycetaceae</taxon>
        <taxon>Streptomyces</taxon>
    </lineage>
</organism>
<proteinExistence type="predicted"/>
<keyword evidence="2" id="KW-1185">Reference proteome</keyword>
<accession>A0A918H0B4</accession>
<name>A0A918H0B4_9ACTN</name>
<sequence length="99" mass="11373">MYRFLPPFQRGGREQHIGEMITDRKGRAAYLKTFRLSENQVRRGYLLQSLADHDWHLGRTAQALGSSYAEVVRRIRAAGFGSLLDAHVVARRTRESQES</sequence>
<dbReference type="AlphaFoldDB" id="A0A918H0B4"/>
<reference evidence="1" key="1">
    <citation type="journal article" date="2014" name="Int. J. Syst. Evol. Microbiol.">
        <title>Complete genome sequence of Corynebacterium casei LMG S-19264T (=DSM 44701T), isolated from a smear-ripened cheese.</title>
        <authorList>
            <consortium name="US DOE Joint Genome Institute (JGI-PGF)"/>
            <person name="Walter F."/>
            <person name="Albersmeier A."/>
            <person name="Kalinowski J."/>
            <person name="Ruckert C."/>
        </authorList>
    </citation>
    <scope>NUCLEOTIDE SEQUENCE</scope>
    <source>
        <strain evidence="1">JCM 3172</strain>
    </source>
</reference>
<reference evidence="1" key="2">
    <citation type="submission" date="2020-09" db="EMBL/GenBank/DDBJ databases">
        <authorList>
            <person name="Sun Q."/>
            <person name="Ohkuma M."/>
        </authorList>
    </citation>
    <scope>NUCLEOTIDE SEQUENCE</scope>
    <source>
        <strain evidence="1">JCM 3172</strain>
    </source>
</reference>
<dbReference type="EMBL" id="BMQQ01000005">
    <property type="protein sequence ID" value="GGT25472.1"/>
    <property type="molecule type" value="Genomic_DNA"/>
</dbReference>
<protein>
    <submittedName>
        <fullName evidence="1">Uncharacterized protein</fullName>
    </submittedName>
</protein>